<dbReference type="OrthoDB" id="10007234at2"/>
<feature type="transmembrane region" description="Helical" evidence="1">
    <location>
        <begin position="46"/>
        <end position="72"/>
    </location>
</feature>
<dbReference type="Proteomes" id="UP000203229">
    <property type="component" value="Chromosome"/>
</dbReference>
<dbReference type="RefSeq" id="WP_094048137.1">
    <property type="nucleotide sequence ID" value="NZ_CP022535.1"/>
</dbReference>
<dbReference type="AlphaFoldDB" id="A0A222EN36"/>
<keyword evidence="3" id="KW-1185">Reference proteome</keyword>
<feature type="transmembrane region" description="Helical" evidence="1">
    <location>
        <begin position="84"/>
        <end position="108"/>
    </location>
</feature>
<sequence>MKADGLCKAGCIVAIISSCLFIFGCLMFIVIFMVSALVSSKGYEPVVLSILAIYAIPLLVVIIVQIPTLVLCSKVLKGTAKSKNAAGVVSIIFTGVLGGVLILCGNYQNNGNEE</sequence>
<dbReference type="KEGG" id="scou:SCORR_v1c01130"/>
<evidence type="ECO:0008006" key="4">
    <source>
        <dbReference type="Google" id="ProtNLM"/>
    </source>
</evidence>
<proteinExistence type="predicted"/>
<reference evidence="2 3" key="1">
    <citation type="submission" date="2017-07" db="EMBL/GenBank/DDBJ databases">
        <title>Complete genome sequence of Spiroplasma corruscae EC-1 (DSM 19793).</title>
        <authorList>
            <person name="Tsai Y.-M."/>
            <person name="Lo W.-S."/>
            <person name="Kuo C.-H."/>
        </authorList>
    </citation>
    <scope>NUCLEOTIDE SEQUENCE [LARGE SCALE GENOMIC DNA]</scope>
    <source>
        <strain evidence="2 3">EC-1</strain>
    </source>
</reference>
<keyword evidence="1" id="KW-0812">Transmembrane</keyword>
<name>A0A222EN36_9MOLU</name>
<dbReference type="PROSITE" id="PS51257">
    <property type="entry name" value="PROKAR_LIPOPROTEIN"/>
    <property type="match status" value="1"/>
</dbReference>
<accession>A0A222EN36</accession>
<feature type="transmembrane region" description="Helical" evidence="1">
    <location>
        <begin position="12"/>
        <end position="34"/>
    </location>
</feature>
<evidence type="ECO:0000313" key="2">
    <source>
        <dbReference type="EMBL" id="ASP27888.1"/>
    </source>
</evidence>
<keyword evidence="1" id="KW-0472">Membrane</keyword>
<gene>
    <name evidence="2" type="ORF">SCORR_v1c01130</name>
</gene>
<protein>
    <recommendedName>
        <fullName evidence="4">Transmembrane protein</fullName>
    </recommendedName>
</protein>
<dbReference type="EMBL" id="CP022535">
    <property type="protein sequence ID" value="ASP27888.1"/>
    <property type="molecule type" value="Genomic_DNA"/>
</dbReference>
<evidence type="ECO:0000313" key="3">
    <source>
        <dbReference type="Proteomes" id="UP000203229"/>
    </source>
</evidence>
<organism evidence="2 3">
    <name type="scientific">Spiroplasma corruscae</name>
    <dbReference type="NCBI Taxonomy" id="216934"/>
    <lineage>
        <taxon>Bacteria</taxon>
        <taxon>Bacillati</taxon>
        <taxon>Mycoplasmatota</taxon>
        <taxon>Mollicutes</taxon>
        <taxon>Entomoplasmatales</taxon>
        <taxon>Spiroplasmataceae</taxon>
        <taxon>Spiroplasma</taxon>
    </lineage>
</organism>
<keyword evidence="1" id="KW-1133">Transmembrane helix</keyword>
<evidence type="ECO:0000256" key="1">
    <source>
        <dbReference type="SAM" id="Phobius"/>
    </source>
</evidence>